<dbReference type="InterPro" id="IPR002145">
    <property type="entry name" value="CopG"/>
</dbReference>
<protein>
    <recommendedName>
        <fullName evidence="7">Putative nickel-responsive regulator</fullName>
    </recommendedName>
</protein>
<dbReference type="EMBL" id="VGLS01000482">
    <property type="protein sequence ID" value="MBM3225107.1"/>
    <property type="molecule type" value="Genomic_DNA"/>
</dbReference>
<dbReference type="SUPFAM" id="SSF55021">
    <property type="entry name" value="ACT-like"/>
    <property type="match status" value="1"/>
</dbReference>
<evidence type="ECO:0000259" key="8">
    <source>
        <dbReference type="Pfam" id="PF01402"/>
    </source>
</evidence>
<dbReference type="NCBIfam" id="NF001884">
    <property type="entry name" value="PRK00630.1"/>
    <property type="match status" value="1"/>
</dbReference>
<feature type="binding site" evidence="7">
    <location>
        <position position="92"/>
    </location>
    <ligand>
        <name>Ni(2+)</name>
        <dbReference type="ChEBI" id="CHEBI:49786"/>
    </ligand>
</feature>
<evidence type="ECO:0000313" key="11">
    <source>
        <dbReference type="Proteomes" id="UP000712673"/>
    </source>
</evidence>
<dbReference type="PANTHER" id="PTHR34719:SF2">
    <property type="entry name" value="NICKEL-RESPONSIVE REGULATOR"/>
    <property type="match status" value="1"/>
</dbReference>
<comment type="function">
    <text evidence="7">Transcriptional regulator.</text>
</comment>
<feature type="binding site" evidence="7">
    <location>
        <position position="90"/>
    </location>
    <ligand>
        <name>Ni(2+)</name>
        <dbReference type="ChEBI" id="CHEBI:49786"/>
    </ligand>
</feature>
<keyword evidence="2 7" id="KW-0533">Nickel</keyword>
<dbReference type="AlphaFoldDB" id="A0A937W1X0"/>
<dbReference type="InterPro" id="IPR050192">
    <property type="entry name" value="CopG/NikR_regulator"/>
</dbReference>
<dbReference type="NCBIfam" id="NF003381">
    <property type="entry name" value="PRK04460.1"/>
    <property type="match status" value="1"/>
</dbReference>
<dbReference type="GO" id="GO:0003700">
    <property type="term" value="F:DNA-binding transcription factor activity"/>
    <property type="evidence" value="ECO:0007669"/>
    <property type="project" value="UniProtKB-UniRule"/>
</dbReference>
<feature type="domain" description="Ribbon-helix-helix protein CopG" evidence="8">
    <location>
        <begin position="5"/>
        <end position="43"/>
    </location>
</feature>
<comment type="caution">
    <text evidence="10">The sequence shown here is derived from an EMBL/GenBank/DDBJ whole genome shotgun (WGS) entry which is preliminary data.</text>
</comment>
<comment type="cofactor">
    <cofactor evidence="7">
        <name>Ni(2+)</name>
        <dbReference type="ChEBI" id="CHEBI:49786"/>
    </cofactor>
    <text evidence="7">Binds 1 nickel ion per subunit.</text>
</comment>
<feature type="binding site" evidence="7">
    <location>
        <position position="79"/>
    </location>
    <ligand>
        <name>Ni(2+)</name>
        <dbReference type="ChEBI" id="CHEBI:49786"/>
    </ligand>
</feature>
<dbReference type="SUPFAM" id="SSF47598">
    <property type="entry name" value="Ribbon-helix-helix"/>
    <property type="match status" value="1"/>
</dbReference>
<dbReference type="CDD" id="cd22231">
    <property type="entry name" value="RHH_NikR_HicB-like"/>
    <property type="match status" value="1"/>
</dbReference>
<accession>A0A937W1X0</accession>
<dbReference type="NCBIfam" id="NF002169">
    <property type="entry name" value="PRK01002.1"/>
    <property type="match status" value="1"/>
</dbReference>
<dbReference type="InterPro" id="IPR022988">
    <property type="entry name" value="Ni_resp_reg_NikR"/>
</dbReference>
<dbReference type="Gene3D" id="3.30.70.1150">
    <property type="entry name" value="ACT-like. Chain A, domain 2"/>
    <property type="match status" value="1"/>
</dbReference>
<dbReference type="InterPro" id="IPR045865">
    <property type="entry name" value="ACT-like_dom_sf"/>
</dbReference>
<dbReference type="Pfam" id="PF08753">
    <property type="entry name" value="NikR_C"/>
    <property type="match status" value="1"/>
</dbReference>
<dbReference type="GO" id="GO:0003677">
    <property type="term" value="F:DNA binding"/>
    <property type="evidence" value="ECO:0007669"/>
    <property type="project" value="UniProtKB-KW"/>
</dbReference>
<feature type="binding site" evidence="7">
    <location>
        <position position="98"/>
    </location>
    <ligand>
        <name>Ni(2+)</name>
        <dbReference type="ChEBI" id="CHEBI:49786"/>
    </ligand>
</feature>
<dbReference type="Proteomes" id="UP000712673">
    <property type="component" value="Unassembled WGS sequence"/>
</dbReference>
<sequence>MADLVRLSLSLPQPLLDQLESLMQQQGYTNRSEFVRDMIRDHLVAHEWQSAQQETLGTVTLVYNHHIRQLSEKLVELQHDHYHAVLAATHVHLDHNLCAEVILIRAPAAQIQQLADHLRQQKGVLHATLSISSTGTHLA</sequence>
<dbReference type="HAMAP" id="MF_00476">
    <property type="entry name" value="NikR"/>
    <property type="match status" value="1"/>
</dbReference>
<dbReference type="GO" id="GO:0010045">
    <property type="term" value="P:response to nickel cation"/>
    <property type="evidence" value="ECO:0007669"/>
    <property type="project" value="InterPro"/>
</dbReference>
<reference evidence="10" key="1">
    <citation type="submission" date="2019-03" db="EMBL/GenBank/DDBJ databases">
        <title>Lake Tanganyika Metagenome-Assembled Genomes (MAGs).</title>
        <authorList>
            <person name="Tran P."/>
        </authorList>
    </citation>
    <scope>NUCLEOTIDE SEQUENCE</scope>
    <source>
        <strain evidence="10">K_DeepCast_65m_m2_066</strain>
    </source>
</reference>
<evidence type="ECO:0000256" key="2">
    <source>
        <dbReference type="ARBA" id="ARBA00022596"/>
    </source>
</evidence>
<keyword evidence="5 7" id="KW-0238">DNA-binding</keyword>
<dbReference type="InterPro" id="IPR013321">
    <property type="entry name" value="Arc_rbn_hlx_hlx"/>
</dbReference>
<evidence type="ECO:0000256" key="1">
    <source>
        <dbReference type="ARBA" id="ARBA00008478"/>
    </source>
</evidence>
<dbReference type="InterPro" id="IPR010985">
    <property type="entry name" value="Ribbon_hlx_hlx"/>
</dbReference>
<dbReference type="InterPro" id="IPR027271">
    <property type="entry name" value="Acetolactate_synth/TF_NikR_C"/>
</dbReference>
<dbReference type="GO" id="GO:0016151">
    <property type="term" value="F:nickel cation binding"/>
    <property type="evidence" value="ECO:0007669"/>
    <property type="project" value="UniProtKB-UniRule"/>
</dbReference>
<dbReference type="InterPro" id="IPR014864">
    <property type="entry name" value="TF_NikR_Ni-bd_C"/>
</dbReference>
<evidence type="ECO:0000256" key="4">
    <source>
        <dbReference type="ARBA" id="ARBA00023015"/>
    </source>
</evidence>
<evidence type="ECO:0000259" key="9">
    <source>
        <dbReference type="Pfam" id="PF08753"/>
    </source>
</evidence>
<keyword evidence="4 7" id="KW-0805">Transcription regulation</keyword>
<keyword evidence="6 7" id="KW-0804">Transcription</keyword>
<evidence type="ECO:0000313" key="10">
    <source>
        <dbReference type="EMBL" id="MBM3225107.1"/>
    </source>
</evidence>
<evidence type="ECO:0000256" key="7">
    <source>
        <dbReference type="HAMAP-Rule" id="MF_00476"/>
    </source>
</evidence>
<dbReference type="NCBIfam" id="NF002815">
    <property type="entry name" value="PRK02967.1"/>
    <property type="match status" value="1"/>
</dbReference>
<comment type="similarity">
    <text evidence="1 7">Belongs to the transcriptional regulatory CopG/NikR family.</text>
</comment>
<name>A0A937W1X0_UNCTE</name>
<evidence type="ECO:0000256" key="3">
    <source>
        <dbReference type="ARBA" id="ARBA00022723"/>
    </source>
</evidence>
<evidence type="ECO:0000256" key="5">
    <source>
        <dbReference type="ARBA" id="ARBA00023125"/>
    </source>
</evidence>
<evidence type="ECO:0000256" key="6">
    <source>
        <dbReference type="ARBA" id="ARBA00023163"/>
    </source>
</evidence>
<keyword evidence="3 7" id="KW-0479">Metal-binding</keyword>
<dbReference type="PANTHER" id="PTHR34719">
    <property type="entry name" value="NICKEL-RESPONSIVE REGULATOR"/>
    <property type="match status" value="1"/>
</dbReference>
<organism evidence="10 11">
    <name type="scientific">Tectimicrobiota bacterium</name>
    <dbReference type="NCBI Taxonomy" id="2528274"/>
    <lineage>
        <taxon>Bacteria</taxon>
        <taxon>Pseudomonadati</taxon>
        <taxon>Nitrospinota/Tectimicrobiota group</taxon>
        <taxon>Candidatus Tectimicrobiota</taxon>
    </lineage>
</organism>
<feature type="domain" description="Transcription factor NikR nickel binding C-terminal" evidence="9">
    <location>
        <begin position="57"/>
        <end position="131"/>
    </location>
</feature>
<gene>
    <name evidence="10" type="primary">nikR</name>
    <name evidence="10" type="ORF">FJZ47_15080</name>
</gene>
<dbReference type="Pfam" id="PF01402">
    <property type="entry name" value="RHH_1"/>
    <property type="match status" value="1"/>
</dbReference>
<proteinExistence type="inferred from homology"/>
<dbReference type="Gene3D" id="1.10.1220.10">
    <property type="entry name" value="Met repressor-like"/>
    <property type="match status" value="1"/>
</dbReference>